<dbReference type="Proteomes" id="UP001205612">
    <property type="component" value="Unassembled WGS sequence"/>
</dbReference>
<dbReference type="PANTHER" id="PTHR42796">
    <property type="entry name" value="FUMARYLACETOACETATE HYDROLASE DOMAIN-CONTAINING PROTEIN 2A-RELATED"/>
    <property type="match status" value="1"/>
</dbReference>
<proteinExistence type="inferred from homology"/>
<protein>
    <submittedName>
        <fullName evidence="4">Fumarylacetoacetate hydrolase family protein</fullName>
    </submittedName>
</protein>
<organism evidence="4 5">
    <name type="scientific">Streptomyces pyxinicus</name>
    <dbReference type="NCBI Taxonomy" id="2970331"/>
    <lineage>
        <taxon>Bacteria</taxon>
        <taxon>Bacillati</taxon>
        <taxon>Actinomycetota</taxon>
        <taxon>Actinomycetes</taxon>
        <taxon>Kitasatosporales</taxon>
        <taxon>Streptomycetaceae</taxon>
        <taxon>Streptomyces</taxon>
    </lineage>
</organism>
<reference evidence="4 5" key="1">
    <citation type="submission" date="2022-08" db="EMBL/GenBank/DDBJ databases">
        <authorList>
            <person name="Somphong A."/>
            <person name="Phongsopitanun W."/>
        </authorList>
    </citation>
    <scope>NUCLEOTIDE SEQUENCE [LARGE SCALE GENOMIC DNA]</scope>
    <source>
        <strain evidence="4 5">LP11</strain>
    </source>
</reference>
<comment type="similarity">
    <text evidence="1">Belongs to the FAH family.</text>
</comment>
<dbReference type="GO" id="GO:0016787">
    <property type="term" value="F:hydrolase activity"/>
    <property type="evidence" value="ECO:0007669"/>
    <property type="project" value="UniProtKB-KW"/>
</dbReference>
<sequence>MRLATLRVRGETRAARLDGDEYVLLPYADLGALLAEGEHWRSLAERQEGDRVAATDAEFAALVPHPNKIICLGLNYATHIKEMGRATPEYPTLFAKYDGSLIGAYDPIVLPVVSDRVDWEAELGFVIGRRARHVPKEAALGFVAGYTVVNDVTVRDYQRRTREFLSGKTFEGTTPVGPVLVTADEFGDAEPDLEIRCEVDGAVMQRSRTSDLLFGIADIVSYVSDIITLLPGDVICTGTPGGVGDGRDPKVYLKEGQVLRTVIEGIGETRNRCVADQTT</sequence>
<dbReference type="InterPro" id="IPR051121">
    <property type="entry name" value="FAH"/>
</dbReference>
<dbReference type="SUPFAM" id="SSF56529">
    <property type="entry name" value="FAH"/>
    <property type="match status" value="1"/>
</dbReference>
<evidence type="ECO:0000256" key="1">
    <source>
        <dbReference type="ARBA" id="ARBA00010211"/>
    </source>
</evidence>
<dbReference type="PANTHER" id="PTHR42796:SF4">
    <property type="entry name" value="FUMARYLACETOACETATE HYDROLASE DOMAIN-CONTAINING PROTEIN 2A"/>
    <property type="match status" value="1"/>
</dbReference>
<comment type="caution">
    <text evidence="4">The sequence shown here is derived from an EMBL/GenBank/DDBJ whole genome shotgun (WGS) entry which is preliminary data.</text>
</comment>
<evidence type="ECO:0000256" key="2">
    <source>
        <dbReference type="ARBA" id="ARBA00022723"/>
    </source>
</evidence>
<evidence type="ECO:0000313" key="4">
    <source>
        <dbReference type="EMBL" id="MCS0599704.1"/>
    </source>
</evidence>
<dbReference type="InterPro" id="IPR036663">
    <property type="entry name" value="Fumarylacetoacetase_C_sf"/>
</dbReference>
<gene>
    <name evidence="4" type="ORF">NX794_00375</name>
</gene>
<keyword evidence="4" id="KW-0378">Hydrolase</keyword>
<name>A0ABT2ATY1_9ACTN</name>
<evidence type="ECO:0000313" key="5">
    <source>
        <dbReference type="Proteomes" id="UP001205612"/>
    </source>
</evidence>
<dbReference type="Gene3D" id="3.90.850.10">
    <property type="entry name" value="Fumarylacetoacetase-like, C-terminal domain"/>
    <property type="match status" value="1"/>
</dbReference>
<keyword evidence="5" id="KW-1185">Reference proteome</keyword>
<keyword evidence="2" id="KW-0479">Metal-binding</keyword>
<evidence type="ECO:0000259" key="3">
    <source>
        <dbReference type="Pfam" id="PF01557"/>
    </source>
</evidence>
<accession>A0ABT2ATY1</accession>
<dbReference type="InterPro" id="IPR011234">
    <property type="entry name" value="Fumarylacetoacetase-like_C"/>
</dbReference>
<feature type="domain" description="Fumarylacetoacetase-like C-terminal" evidence="3">
    <location>
        <begin position="68"/>
        <end position="272"/>
    </location>
</feature>
<dbReference type="Pfam" id="PF01557">
    <property type="entry name" value="FAA_hydrolase"/>
    <property type="match status" value="1"/>
</dbReference>
<dbReference type="EMBL" id="JANUGP010000001">
    <property type="protein sequence ID" value="MCS0599704.1"/>
    <property type="molecule type" value="Genomic_DNA"/>
</dbReference>
<dbReference type="RefSeq" id="WP_258775888.1">
    <property type="nucleotide sequence ID" value="NZ_JANUGP010000001.1"/>
</dbReference>